<evidence type="ECO:0000256" key="4">
    <source>
        <dbReference type="ARBA" id="ARBA00048707"/>
    </source>
</evidence>
<evidence type="ECO:0000256" key="2">
    <source>
        <dbReference type="ARBA" id="ARBA00022801"/>
    </source>
</evidence>
<dbReference type="PANTHER" id="PTHR12649">
    <property type="entry name" value="PEPTIDYL-TRNA HYDROLASE 2"/>
    <property type="match status" value="1"/>
</dbReference>
<proteinExistence type="inferred from homology"/>
<dbReference type="AlphaFoldDB" id="A0A0C2MI44"/>
<evidence type="ECO:0000313" key="5">
    <source>
        <dbReference type="EMBL" id="KII66766.1"/>
    </source>
</evidence>
<protein>
    <recommendedName>
        <fullName evidence="1">peptidyl-tRNA hydrolase</fullName>
        <ecNumber evidence="1">3.1.1.29</ecNumber>
    </recommendedName>
</protein>
<evidence type="ECO:0000256" key="3">
    <source>
        <dbReference type="ARBA" id="ARBA00038050"/>
    </source>
</evidence>
<dbReference type="Gene3D" id="3.40.1490.10">
    <property type="entry name" value="Bit1"/>
    <property type="match status" value="1"/>
</dbReference>
<dbReference type="NCBIfam" id="TIGR00283">
    <property type="entry name" value="arch_pth2"/>
    <property type="match status" value="1"/>
</dbReference>
<accession>A0A0C2MI44</accession>
<evidence type="ECO:0000313" key="6">
    <source>
        <dbReference type="Proteomes" id="UP000031668"/>
    </source>
</evidence>
<dbReference type="GO" id="GO:0005829">
    <property type="term" value="C:cytosol"/>
    <property type="evidence" value="ECO:0007669"/>
    <property type="project" value="TreeGrafter"/>
</dbReference>
<dbReference type="SUPFAM" id="SSF102462">
    <property type="entry name" value="Peptidyl-tRNA hydrolase II"/>
    <property type="match status" value="1"/>
</dbReference>
<dbReference type="Pfam" id="PF01981">
    <property type="entry name" value="PTH2"/>
    <property type="match status" value="1"/>
</dbReference>
<dbReference type="EMBL" id="JWZT01003445">
    <property type="protein sequence ID" value="KII66766.1"/>
    <property type="molecule type" value="Genomic_DNA"/>
</dbReference>
<comment type="catalytic activity">
    <reaction evidence="4">
        <text>an N-acyl-L-alpha-aminoacyl-tRNA + H2O = an N-acyl-L-amino acid + a tRNA + H(+)</text>
        <dbReference type="Rhea" id="RHEA:54448"/>
        <dbReference type="Rhea" id="RHEA-COMP:10123"/>
        <dbReference type="Rhea" id="RHEA-COMP:13883"/>
        <dbReference type="ChEBI" id="CHEBI:15377"/>
        <dbReference type="ChEBI" id="CHEBI:15378"/>
        <dbReference type="ChEBI" id="CHEBI:59874"/>
        <dbReference type="ChEBI" id="CHEBI:78442"/>
        <dbReference type="ChEBI" id="CHEBI:138191"/>
        <dbReference type="EC" id="3.1.1.29"/>
    </reaction>
</comment>
<comment type="caution">
    <text evidence="5">The sequence shown here is derived from an EMBL/GenBank/DDBJ whole genome shotgun (WGS) entry which is preliminary data.</text>
</comment>
<dbReference type="Proteomes" id="UP000031668">
    <property type="component" value="Unassembled WGS sequence"/>
</dbReference>
<gene>
    <name evidence="5" type="ORF">RF11_15231</name>
</gene>
<reference evidence="5 6" key="1">
    <citation type="journal article" date="2014" name="Genome Biol. Evol.">
        <title>The genome of the myxosporean Thelohanellus kitauei shows adaptations to nutrient acquisition within its fish host.</title>
        <authorList>
            <person name="Yang Y."/>
            <person name="Xiong J."/>
            <person name="Zhou Z."/>
            <person name="Huo F."/>
            <person name="Miao W."/>
            <person name="Ran C."/>
            <person name="Liu Y."/>
            <person name="Zhang J."/>
            <person name="Feng J."/>
            <person name="Wang M."/>
            <person name="Wang M."/>
            <person name="Wang L."/>
            <person name="Yao B."/>
        </authorList>
    </citation>
    <scope>NUCLEOTIDE SEQUENCE [LARGE SCALE GENOMIC DNA]</scope>
    <source>
        <strain evidence="5">Wuqing</strain>
    </source>
</reference>
<sequence length="150" mass="17075">MKTDVDNFDWLYKIILGMILTRRELLESLEERFKRSLVIIVIIREDLGMSTGKMAAQCCHALLGCFTDALEKSLNIISKWEDNGELFGIYTSNIETLSKVATRVIEYPRHLIRDAGRTQVRPGTITALAFGPIEAGKFMQINQDLQLVRI</sequence>
<dbReference type="OrthoDB" id="1733656at2759"/>
<dbReference type="EC" id="3.1.1.29" evidence="1"/>
<dbReference type="GO" id="GO:0004045">
    <property type="term" value="F:peptidyl-tRNA hydrolase activity"/>
    <property type="evidence" value="ECO:0007669"/>
    <property type="project" value="UniProtKB-EC"/>
</dbReference>
<dbReference type="InterPro" id="IPR023476">
    <property type="entry name" value="Pep_tRNA_hydro_II_dom_sf"/>
</dbReference>
<name>A0A0C2MI44_THEKT</name>
<organism evidence="5 6">
    <name type="scientific">Thelohanellus kitauei</name>
    <name type="common">Myxosporean</name>
    <dbReference type="NCBI Taxonomy" id="669202"/>
    <lineage>
        <taxon>Eukaryota</taxon>
        <taxon>Metazoa</taxon>
        <taxon>Cnidaria</taxon>
        <taxon>Myxozoa</taxon>
        <taxon>Myxosporea</taxon>
        <taxon>Bivalvulida</taxon>
        <taxon>Platysporina</taxon>
        <taxon>Myxobolidae</taxon>
        <taxon>Thelohanellus</taxon>
    </lineage>
</organism>
<keyword evidence="6" id="KW-1185">Reference proteome</keyword>
<comment type="similarity">
    <text evidence="3">Belongs to the PTH2 family.</text>
</comment>
<keyword evidence="2 5" id="KW-0378">Hydrolase</keyword>
<dbReference type="InterPro" id="IPR002833">
    <property type="entry name" value="PTH2"/>
</dbReference>
<dbReference type="PANTHER" id="PTHR12649:SF11">
    <property type="entry name" value="PEPTIDYL-TRNA HYDROLASE 2, MITOCHONDRIAL"/>
    <property type="match status" value="1"/>
</dbReference>
<evidence type="ECO:0000256" key="1">
    <source>
        <dbReference type="ARBA" id="ARBA00013260"/>
    </source>
</evidence>